<dbReference type="KEGG" id="tpav:HRQ91_06765"/>
<dbReference type="Proteomes" id="UP000671908">
    <property type="component" value="Chromosome"/>
</dbReference>
<dbReference type="RefSeq" id="WP_210118857.1">
    <property type="nucleotide sequence ID" value="NZ_CP054142.1"/>
</dbReference>
<evidence type="ECO:0000313" key="2">
    <source>
        <dbReference type="Proteomes" id="UP000671908"/>
    </source>
</evidence>
<protein>
    <submittedName>
        <fullName evidence="1">Alkaline ceramidase</fullName>
    </submittedName>
</protein>
<evidence type="ECO:0000313" key="1">
    <source>
        <dbReference type="EMBL" id="QTQ14177.1"/>
    </source>
</evidence>
<sequence length="417" mass="47408">MIRLGIAKLMISPDIPLRLCGYASRTENFTCVTEDIFLRVHYWQTPARRVVIVYADLLWWNPDFIDVARPMLERKLGITEDEVLFTASHNHSGPGTGCAFTPLLETASESYVEFLLQKVLDGIAEAERDLEEVSIRRFNGECAMNVYRRKKTEEGISMLPNYEVPADTNLTIFEFAKKSDGKPKGFAVHYACHNNLSAGNSVHPDYAGVVLRRFDEAYPKSISIFLQGCTADLRPNSVLGNRFTSIDFEKVMVFADDFFKVCKDILKKQSSPVEEYLKLRKTRIKLPLVQDFSKDEVASLALKAEDEARREWAKKAIEKNFRDYETLEITRVDFGSSPVYFFNAEMSQQYASAVRQRDKNGLCVCYTNGMIGYLCTERQIAEGGYEPQGSALYFALCGTYSLKTENLINKALDNFNN</sequence>
<dbReference type="AlphaFoldDB" id="A0A975F4E7"/>
<gene>
    <name evidence="1" type="ORF">HRQ91_06765</name>
</gene>
<keyword evidence="2" id="KW-1185">Reference proteome</keyword>
<proteinExistence type="predicted"/>
<reference evidence="1 2" key="1">
    <citation type="journal article" date="2021" name="Microbiol. Resour. Announc.">
        <title>Complete Genome Sequences of Three Human Oral Treponema parvum Isolates.</title>
        <authorList>
            <person name="Zeng H."/>
            <person name="Watt R.M."/>
        </authorList>
    </citation>
    <scope>NUCLEOTIDE SEQUENCE [LARGE SCALE GENOMIC DNA]</scope>
    <source>
        <strain evidence="1 2">ATCC 700770</strain>
    </source>
</reference>
<accession>A0A975F4E7</accession>
<organism evidence="1 2">
    <name type="scientific">Treponema parvum</name>
    <dbReference type="NCBI Taxonomy" id="138851"/>
    <lineage>
        <taxon>Bacteria</taxon>
        <taxon>Pseudomonadati</taxon>
        <taxon>Spirochaetota</taxon>
        <taxon>Spirochaetia</taxon>
        <taxon>Spirochaetales</taxon>
        <taxon>Treponemataceae</taxon>
        <taxon>Treponema</taxon>
    </lineage>
</organism>
<dbReference type="EMBL" id="CP054142">
    <property type="protein sequence ID" value="QTQ14177.1"/>
    <property type="molecule type" value="Genomic_DNA"/>
</dbReference>
<name>A0A975F4E7_9SPIR</name>